<dbReference type="RefSeq" id="WP_083968389.1">
    <property type="nucleotide sequence ID" value="NZ_JMCB01000006.1"/>
</dbReference>
<feature type="signal peptide" evidence="4">
    <location>
        <begin position="1"/>
        <end position="28"/>
    </location>
</feature>
<evidence type="ECO:0000256" key="1">
    <source>
        <dbReference type="ARBA" id="ARBA00022729"/>
    </source>
</evidence>
<dbReference type="PROSITE" id="PS51257">
    <property type="entry name" value="PROKAR_LIPOPROTEIN"/>
    <property type="match status" value="1"/>
</dbReference>
<dbReference type="GO" id="GO:0006508">
    <property type="term" value="P:proteolysis"/>
    <property type="evidence" value="ECO:0007669"/>
    <property type="project" value="TreeGrafter"/>
</dbReference>
<keyword evidence="6" id="KW-1185">Reference proteome</keyword>
<accession>A0A085WKM4</accession>
<dbReference type="AlphaFoldDB" id="A0A085WKM4"/>
<dbReference type="Proteomes" id="UP000028725">
    <property type="component" value="Unassembled WGS sequence"/>
</dbReference>
<dbReference type="Pfam" id="PF13948">
    <property type="entry name" value="DUF4215"/>
    <property type="match status" value="2"/>
</dbReference>
<dbReference type="InterPro" id="IPR043543">
    <property type="entry name" value="PAPPA/PAPPA2"/>
</dbReference>
<dbReference type="PANTHER" id="PTHR46130">
    <property type="entry name" value="LAMGL DOMAIN-CONTAINING PROTEIN"/>
    <property type="match status" value="1"/>
</dbReference>
<keyword evidence="2" id="KW-0677">Repeat</keyword>
<dbReference type="InterPro" id="IPR011936">
    <property type="entry name" value="Myxo_disulph_rpt"/>
</dbReference>
<evidence type="ECO:0000256" key="3">
    <source>
        <dbReference type="ARBA" id="ARBA00023157"/>
    </source>
</evidence>
<sequence>MKRMTPSWTLCVHGVRFMLALTALTLSACYESGTITCSSGLVCPSRMTCSADGRSCLSDSCGDSVRQAGEACDDGNKINGDGCSSDCRSDETCGNGIVDEIKDEVCDFGDAEPGDGCSADCKSDEECGNGIIDQDEACDDRNTLSGDGCSADCKSDESCGNRIKDLVKGEVCDDGNNLNGDQCSADCLSVETCGNGVRDEGEECDDGPSNNEDHCLSSSCKLARCGDGVVNRAPDSTEQCDPGVDPVGCNYNCTLSQCGDGIVNAAAGEQCDLGGGENSFCTRECKVSYCGDRYTNAAAHEECDYNNPQDRDGCLPNCKRDLCGDGELNPGEVCDDGNRDACGTCNATCTKVQPIQKARGSIEVMAEEPDGEKVGKLIKDEWKFTISDGKNLPRGFEFDKPNTDDVTEGFKAIPINNGMTSFDVANAIYTAIQWAGSLQVEASYDGAHTISLVHVAEGMRGNQIIVGTPQNQIYDILKISGMSGGVARDCSEGISCKSNDDCAPGLTCRESPRTCRP</sequence>
<evidence type="ECO:0000313" key="6">
    <source>
        <dbReference type="Proteomes" id="UP000028725"/>
    </source>
</evidence>
<evidence type="ECO:0000313" key="5">
    <source>
        <dbReference type="EMBL" id="KFE68237.1"/>
    </source>
</evidence>
<dbReference type="GO" id="GO:0004222">
    <property type="term" value="F:metalloendopeptidase activity"/>
    <property type="evidence" value="ECO:0007669"/>
    <property type="project" value="TreeGrafter"/>
</dbReference>
<dbReference type="STRING" id="394096.DB31_7474"/>
<dbReference type="OrthoDB" id="5525668at2"/>
<dbReference type="NCBIfam" id="TIGR02232">
    <property type="entry name" value="myxo_disulf_rpt"/>
    <property type="match status" value="5"/>
</dbReference>
<name>A0A085WKM4_9BACT</name>
<proteinExistence type="predicted"/>
<protein>
    <submittedName>
        <fullName evidence="5">Arsenical pump-driving ATPase</fullName>
    </submittedName>
</protein>
<dbReference type="PANTHER" id="PTHR46130:SF3">
    <property type="entry name" value="CHROMOSOME UNDETERMINED SCAFFOLD_33, WHOLE GENOME SHOTGUN SEQUENCE"/>
    <property type="match status" value="1"/>
</dbReference>
<dbReference type="GO" id="GO:0005615">
    <property type="term" value="C:extracellular space"/>
    <property type="evidence" value="ECO:0007669"/>
    <property type="project" value="TreeGrafter"/>
</dbReference>
<dbReference type="GO" id="GO:0007166">
    <property type="term" value="P:cell surface receptor signaling pathway"/>
    <property type="evidence" value="ECO:0007669"/>
    <property type="project" value="TreeGrafter"/>
</dbReference>
<reference evidence="5 6" key="1">
    <citation type="submission" date="2014-04" db="EMBL/GenBank/DDBJ databases">
        <title>Genome assembly of Hyalangium minutum DSM 14724.</title>
        <authorList>
            <person name="Sharma G."/>
            <person name="Subramanian S."/>
        </authorList>
    </citation>
    <scope>NUCLEOTIDE SEQUENCE [LARGE SCALE GENOMIC DNA]</scope>
    <source>
        <strain evidence="5 6">DSM 14724</strain>
    </source>
</reference>
<comment type="caution">
    <text evidence="5">The sequence shown here is derived from an EMBL/GenBank/DDBJ whole genome shotgun (WGS) entry which is preliminary data.</text>
</comment>
<gene>
    <name evidence="5" type="ORF">DB31_7474</name>
</gene>
<evidence type="ECO:0000256" key="2">
    <source>
        <dbReference type="ARBA" id="ARBA00022737"/>
    </source>
</evidence>
<feature type="chain" id="PRO_5001799712" evidence="4">
    <location>
        <begin position="29"/>
        <end position="517"/>
    </location>
</feature>
<evidence type="ECO:0000256" key="4">
    <source>
        <dbReference type="SAM" id="SignalP"/>
    </source>
</evidence>
<organism evidence="5 6">
    <name type="scientific">Hyalangium minutum</name>
    <dbReference type="NCBI Taxonomy" id="394096"/>
    <lineage>
        <taxon>Bacteria</taxon>
        <taxon>Pseudomonadati</taxon>
        <taxon>Myxococcota</taxon>
        <taxon>Myxococcia</taxon>
        <taxon>Myxococcales</taxon>
        <taxon>Cystobacterineae</taxon>
        <taxon>Archangiaceae</taxon>
        <taxon>Hyalangium</taxon>
    </lineage>
</organism>
<keyword evidence="1 4" id="KW-0732">Signal</keyword>
<dbReference type="EMBL" id="JMCB01000006">
    <property type="protein sequence ID" value="KFE68237.1"/>
    <property type="molecule type" value="Genomic_DNA"/>
</dbReference>
<keyword evidence="3" id="KW-1015">Disulfide bond</keyword>